<protein>
    <submittedName>
        <fullName evidence="2">Glutathione S-transferase</fullName>
    </submittedName>
</protein>
<dbReference type="PROSITE" id="PS50404">
    <property type="entry name" value="GST_NTER"/>
    <property type="match status" value="1"/>
</dbReference>
<dbReference type="PANTHER" id="PTHR43968:SF6">
    <property type="entry name" value="GLUTATHIONE S-TRANSFERASE OMEGA"/>
    <property type="match status" value="1"/>
</dbReference>
<evidence type="ECO:0000313" key="2">
    <source>
        <dbReference type="EMBL" id="GGB35460.1"/>
    </source>
</evidence>
<keyword evidence="3" id="KW-1185">Reference proteome</keyword>
<dbReference type="InterPro" id="IPR036282">
    <property type="entry name" value="Glutathione-S-Trfase_C_sf"/>
</dbReference>
<dbReference type="InterPro" id="IPR036249">
    <property type="entry name" value="Thioredoxin-like_sf"/>
</dbReference>
<proteinExistence type="predicted"/>
<dbReference type="PANTHER" id="PTHR43968">
    <property type="match status" value="1"/>
</dbReference>
<dbReference type="SUPFAM" id="SSF47616">
    <property type="entry name" value="GST C-terminal domain-like"/>
    <property type="match status" value="1"/>
</dbReference>
<dbReference type="Proteomes" id="UP000603352">
    <property type="component" value="Unassembled WGS sequence"/>
</dbReference>
<dbReference type="RefSeq" id="WP_188576564.1">
    <property type="nucleotide sequence ID" value="NZ_BMDZ01000013.1"/>
</dbReference>
<feature type="domain" description="GST N-terminal" evidence="1">
    <location>
        <begin position="1"/>
        <end position="80"/>
    </location>
</feature>
<dbReference type="InterPro" id="IPR050983">
    <property type="entry name" value="GST_Omega/HSP26"/>
</dbReference>
<dbReference type="Pfam" id="PF13409">
    <property type="entry name" value="GST_N_2"/>
    <property type="match status" value="1"/>
</dbReference>
<evidence type="ECO:0000259" key="1">
    <source>
        <dbReference type="PROSITE" id="PS50404"/>
    </source>
</evidence>
<gene>
    <name evidence="2" type="ORF">GCM10011505_16140</name>
</gene>
<comment type="caution">
    <text evidence="2">The sequence shown here is derived from an EMBL/GenBank/DDBJ whole genome shotgun (WGS) entry which is preliminary data.</text>
</comment>
<organism evidence="2 3">
    <name type="scientific">Tistrella bauzanensis</name>
    <dbReference type="NCBI Taxonomy" id="657419"/>
    <lineage>
        <taxon>Bacteria</taxon>
        <taxon>Pseudomonadati</taxon>
        <taxon>Pseudomonadota</taxon>
        <taxon>Alphaproteobacteria</taxon>
        <taxon>Geminicoccales</taxon>
        <taxon>Geminicoccaceae</taxon>
        <taxon>Tistrella</taxon>
    </lineage>
</organism>
<evidence type="ECO:0000313" key="3">
    <source>
        <dbReference type="Proteomes" id="UP000603352"/>
    </source>
</evidence>
<dbReference type="SUPFAM" id="SSF52833">
    <property type="entry name" value="Thioredoxin-like"/>
    <property type="match status" value="1"/>
</dbReference>
<dbReference type="Gene3D" id="3.40.30.10">
    <property type="entry name" value="Glutaredoxin"/>
    <property type="match status" value="1"/>
</dbReference>
<dbReference type="Gene3D" id="1.20.1050.10">
    <property type="match status" value="1"/>
</dbReference>
<accession>A0ABQ1IEK3</accession>
<sequence>MKLYYTPTSPFARIVRLAILELDIADRVETTVSDPWTETSGLAAVNPLEKVPALELDDGRVLVESLLIADYLDRSLGGSRLVPQDDSGWVSERRLAALGHGVIDAGVARLIERLRRPEPYRWAGWDARQKAKMVRTLDLLEQEADTVLGDTPSLGRLAVAAALGYMDFRFADDAWRDGRPKLAAWFAVFGARPSMQATMPG</sequence>
<name>A0ABQ1IEK3_9PROT</name>
<dbReference type="CDD" id="cd03205">
    <property type="entry name" value="GST_C_6"/>
    <property type="match status" value="1"/>
</dbReference>
<dbReference type="InterPro" id="IPR004045">
    <property type="entry name" value="Glutathione_S-Trfase_N"/>
</dbReference>
<dbReference type="EMBL" id="BMDZ01000013">
    <property type="protein sequence ID" value="GGB35460.1"/>
    <property type="molecule type" value="Genomic_DNA"/>
</dbReference>
<dbReference type="Pfam" id="PF13410">
    <property type="entry name" value="GST_C_2"/>
    <property type="match status" value="1"/>
</dbReference>
<reference evidence="3" key="1">
    <citation type="journal article" date="2019" name="Int. J. Syst. Evol. Microbiol.">
        <title>The Global Catalogue of Microorganisms (GCM) 10K type strain sequencing project: providing services to taxonomists for standard genome sequencing and annotation.</title>
        <authorList>
            <consortium name="The Broad Institute Genomics Platform"/>
            <consortium name="The Broad Institute Genome Sequencing Center for Infectious Disease"/>
            <person name="Wu L."/>
            <person name="Ma J."/>
        </authorList>
    </citation>
    <scope>NUCLEOTIDE SEQUENCE [LARGE SCALE GENOMIC DNA]</scope>
    <source>
        <strain evidence="3">CGMCC 1.10188</strain>
    </source>
</reference>